<dbReference type="Pfam" id="PF01554">
    <property type="entry name" value="MatE"/>
    <property type="match status" value="1"/>
</dbReference>
<organism evidence="3 4">
    <name type="scientific">Cetraspora pellucida</name>
    <dbReference type="NCBI Taxonomy" id="1433469"/>
    <lineage>
        <taxon>Eukaryota</taxon>
        <taxon>Fungi</taxon>
        <taxon>Fungi incertae sedis</taxon>
        <taxon>Mucoromycota</taxon>
        <taxon>Glomeromycotina</taxon>
        <taxon>Glomeromycetes</taxon>
        <taxon>Diversisporales</taxon>
        <taxon>Gigasporaceae</taxon>
        <taxon>Cetraspora</taxon>
    </lineage>
</organism>
<dbReference type="EMBL" id="CAJVQA010012799">
    <property type="protein sequence ID" value="CAG8719573.1"/>
    <property type="molecule type" value="Genomic_DNA"/>
</dbReference>
<protein>
    <submittedName>
        <fullName evidence="3">14407_t:CDS:1</fullName>
    </submittedName>
</protein>
<comment type="similarity">
    <text evidence="1">Belongs to the multi antimicrobial extrusion (MATE) (TC 2.A.66.1) family.</text>
</comment>
<dbReference type="InterPro" id="IPR002528">
    <property type="entry name" value="MATE_fam"/>
</dbReference>
<evidence type="ECO:0000313" key="3">
    <source>
        <dbReference type="EMBL" id="CAG8719573.1"/>
    </source>
</evidence>
<dbReference type="GO" id="GO:0042910">
    <property type="term" value="F:xenobiotic transmembrane transporter activity"/>
    <property type="evidence" value="ECO:0007669"/>
    <property type="project" value="InterPro"/>
</dbReference>
<dbReference type="GO" id="GO:0016020">
    <property type="term" value="C:membrane"/>
    <property type="evidence" value="ECO:0007669"/>
    <property type="project" value="InterPro"/>
</dbReference>
<feature type="transmembrane region" description="Helical" evidence="2">
    <location>
        <begin position="215"/>
        <end position="234"/>
    </location>
</feature>
<feature type="transmembrane region" description="Helical" evidence="2">
    <location>
        <begin position="246"/>
        <end position="266"/>
    </location>
</feature>
<keyword evidence="2" id="KW-1133">Transmembrane helix</keyword>
<gene>
    <name evidence="3" type="ORF">CPELLU_LOCUS12812</name>
</gene>
<accession>A0A9N9I424</accession>
<dbReference type="OrthoDB" id="2126698at2759"/>
<reference evidence="3" key="1">
    <citation type="submission" date="2021-06" db="EMBL/GenBank/DDBJ databases">
        <authorList>
            <person name="Kallberg Y."/>
            <person name="Tangrot J."/>
            <person name="Rosling A."/>
        </authorList>
    </citation>
    <scope>NUCLEOTIDE SEQUENCE</scope>
    <source>
        <strain evidence="3">FL966</strain>
    </source>
</reference>
<dbReference type="PANTHER" id="PTHR11206">
    <property type="entry name" value="MULTIDRUG RESISTANCE PROTEIN"/>
    <property type="match status" value="1"/>
</dbReference>
<evidence type="ECO:0000313" key="4">
    <source>
        <dbReference type="Proteomes" id="UP000789759"/>
    </source>
</evidence>
<evidence type="ECO:0000256" key="2">
    <source>
        <dbReference type="SAM" id="Phobius"/>
    </source>
</evidence>
<evidence type="ECO:0000256" key="1">
    <source>
        <dbReference type="ARBA" id="ARBA00010199"/>
    </source>
</evidence>
<keyword evidence="2" id="KW-0472">Membrane</keyword>
<keyword evidence="4" id="KW-1185">Reference proteome</keyword>
<dbReference type="Proteomes" id="UP000789759">
    <property type="component" value="Unassembled WGS sequence"/>
</dbReference>
<dbReference type="GO" id="GO:0015297">
    <property type="term" value="F:antiporter activity"/>
    <property type="evidence" value="ECO:0007669"/>
    <property type="project" value="InterPro"/>
</dbReference>
<feature type="transmembrane region" description="Helical" evidence="2">
    <location>
        <begin position="149"/>
        <end position="170"/>
    </location>
</feature>
<dbReference type="AlphaFoldDB" id="A0A9N9I424"/>
<sequence>MIINEIIEISNEETIEVDIEMNKIISEMIYQFINNVKESSESIYGTFLSGVATALDTLCSQAYTPAEQILVLIGQDPGIAAQAGLYLRYLLVGAPALLLLENLKKYLHAQGIMKASTYVSIICFLINVCLTFTLVLYQPLSLDLIGAPISTAVLTLAIPGILMVCSEWIFEFISLRAGYFGGLSLASQITARIENLLGAGLVERAKMASKISMQLNVIVALLNTTVLIVFKDYWDIFISEEDVVKLTSYVLLLAGLFQFGRSWAWCVSHRSWILHCRLSIDILLAFRLGFRLQGLWIGKMEN</sequence>
<keyword evidence="2" id="KW-0812">Transmembrane</keyword>
<comment type="caution">
    <text evidence="3">The sequence shown here is derived from an EMBL/GenBank/DDBJ whole genome shotgun (WGS) entry which is preliminary data.</text>
</comment>
<proteinExistence type="inferred from homology"/>
<name>A0A9N9I424_9GLOM</name>
<feature type="transmembrane region" description="Helical" evidence="2">
    <location>
        <begin position="115"/>
        <end position="137"/>
    </location>
</feature>